<dbReference type="GO" id="GO:0021987">
    <property type="term" value="P:cerebral cortex development"/>
    <property type="evidence" value="ECO:0007669"/>
    <property type="project" value="TreeGrafter"/>
</dbReference>
<dbReference type="InterPro" id="IPR057663">
    <property type="entry name" value="TACC3_Aurora-A_bind"/>
</dbReference>
<feature type="region of interest" description="Disordered" evidence="8">
    <location>
        <begin position="403"/>
        <end position="423"/>
    </location>
</feature>
<feature type="compositionally biased region" description="Basic and acidic residues" evidence="8">
    <location>
        <begin position="520"/>
        <end position="531"/>
    </location>
</feature>
<dbReference type="Proteomes" id="UP000694395">
    <property type="component" value="Chromosome 25"/>
</dbReference>
<dbReference type="GO" id="GO:0007097">
    <property type="term" value="P:nuclear migration"/>
    <property type="evidence" value="ECO:0007669"/>
    <property type="project" value="TreeGrafter"/>
</dbReference>
<keyword evidence="6" id="KW-0206">Cytoskeleton</keyword>
<evidence type="ECO:0000259" key="10">
    <source>
        <dbReference type="Pfam" id="PF05010"/>
    </source>
</evidence>
<gene>
    <name evidence="11" type="primary">LOC110505614</name>
</gene>
<protein>
    <recommendedName>
        <fullName evidence="10">Transforming acidic coiled-coil-containing protein C-terminal domain-containing protein</fullName>
    </recommendedName>
</protein>
<feature type="compositionally biased region" description="Polar residues" evidence="8">
    <location>
        <begin position="604"/>
        <end position="616"/>
    </location>
</feature>
<evidence type="ECO:0000256" key="9">
    <source>
        <dbReference type="SAM" id="SignalP"/>
    </source>
</evidence>
<keyword evidence="4" id="KW-0597">Phosphoprotein</keyword>
<accession>A0A8K9XZM8</accession>
<evidence type="ECO:0000256" key="3">
    <source>
        <dbReference type="ARBA" id="ARBA00022490"/>
    </source>
</evidence>
<evidence type="ECO:0000256" key="2">
    <source>
        <dbReference type="ARBA" id="ARBA00009423"/>
    </source>
</evidence>
<evidence type="ECO:0000256" key="5">
    <source>
        <dbReference type="ARBA" id="ARBA00023054"/>
    </source>
</evidence>
<evidence type="ECO:0000256" key="1">
    <source>
        <dbReference type="ARBA" id="ARBA00004245"/>
    </source>
</evidence>
<evidence type="ECO:0000313" key="12">
    <source>
        <dbReference type="Proteomes" id="UP000694395"/>
    </source>
</evidence>
<dbReference type="InterPro" id="IPR007707">
    <property type="entry name" value="TACC_C"/>
</dbReference>
<feature type="compositionally biased region" description="Polar residues" evidence="8">
    <location>
        <begin position="403"/>
        <end position="412"/>
    </location>
</feature>
<feature type="coiled-coil region" evidence="7">
    <location>
        <begin position="1041"/>
        <end position="1227"/>
    </location>
</feature>
<dbReference type="Ensembl" id="ENSOMYT00000137162.1">
    <property type="protein sequence ID" value="ENSOMYP00000141372.1"/>
    <property type="gene ID" value="ENSOMYG00000022425.2"/>
</dbReference>
<dbReference type="PANTHER" id="PTHR13924:SF4">
    <property type="entry name" value="TRANSFORMING ACIDIC COILED-COIL-CONTAINING PROTEIN 3"/>
    <property type="match status" value="1"/>
</dbReference>
<sequence length="1231" mass="135551">MLTTFASVPSLLCAFLYRMSSTAVNDENCGVCTGRKQSNSETICDIFSFDQPTGRPSILRQSQAENLSNKTIAKGGKVCFQTPRRDPLTKRIVSPTKSLKIESLDDCSKALDTLQFTSPEEVVPLETNGLVDVAKSDFTNVSSYPDDDMQSKGGCQLYFDNLDAINPFQGSTKMVLSPARPSELVETPKAEEQREHNVIEAVSDRNEKALDDTLPFMPSVENFLADFSADMCSTDSRVITMIEDPADKLSNSGEEETVPSVNLDPDQAVAIISIAEETPLPPKGTYEFDFDNLDSVNPFQTGGSKLQNSPVLGRKQPCDDSEKVEVEESAVKEMEPAAMLEVVQPVLEAPVQPEIKPIALKETTKPAEDAVAITSTAEETALPPKGTYEFDFDNLDSVNPFQTGGSKLQNSPVLGRKRPCDDSKKVEVEEPAVKEMEPAAMLEVVQPVLEAPVQPEIKPIALKETTKPAEDAVAITSTAEETALPPKGTYEFDFDNLDSVNPFQTGGSKLQNSPVLGRKRPCDDSKKVEVEEPAVKEMEPAAMLEVVQPVLEAPVQPEIKPIAPKETTKPAEDAVAITSTAEETALPPKGTYEFDFDNLDSVNPFQTGGSKLQNSPVLGRKRPCDDPQKVEVEEPAAMLEVVQPVLEAPVQPEMNPIAPLSTAPEETSKPAEESIPQPSAAPSKDGAVKLELNFDDDGEVNPPPKKFDKRPVLKPTWKKAVPTEKKEPAQSKESPVTPLVNTDYEIPLPEGKYNFDFDQFDPSVNPFGTNVKMTESTVCKVKSSPDAKAPTSVRVAVYPENVAEPVQQETAPSLIVSIAGYEPDRSAVKGIDNIPQNPTLQMDSCEVQDPSSGKEQEPPTKPDQPSLSTPEPLELCQFEQTPQNDMSEFNEDFVPGTTFMANDFDRQMDYLEQFGSSTFKESALRKQSLYLKFDPLMRESPKKSGVPAGLDNLPRPAPLASRVETQKTGTKEVNGLKSVNPKLLHDLPPVQVVGPRTLVTNSPVLENLVPTFPQPANPDDNIIEVLKYSQQDMNVAIAKIQKQAKENADEWKSKHDTLSQDNHEMGKIMSAFEATIAQILADKQRETEKAQADITKVLQEKEQLSEDLNAMERSFSDLFKRLDKYKEVIEGYIKNEEMLKKCAQDYLARIKEEEQRYQTLKAHAEQKISLANGEIAEVRSKLKSEVAALQAQLRREQLKAQSLEKSLDQKVKETEELTNLCDELIAKVQKG</sequence>
<dbReference type="GO" id="GO:0007052">
    <property type="term" value="P:mitotic spindle organization"/>
    <property type="evidence" value="ECO:0007669"/>
    <property type="project" value="InterPro"/>
</dbReference>
<feature type="signal peptide" evidence="9">
    <location>
        <begin position="1"/>
        <end position="22"/>
    </location>
</feature>
<comment type="similarity">
    <text evidence="2">Belongs to the TACC family.</text>
</comment>
<organism evidence="11 12">
    <name type="scientific">Oncorhynchus mykiss</name>
    <name type="common">Rainbow trout</name>
    <name type="synonym">Salmo gairdneri</name>
    <dbReference type="NCBI Taxonomy" id="8022"/>
    <lineage>
        <taxon>Eukaryota</taxon>
        <taxon>Metazoa</taxon>
        <taxon>Chordata</taxon>
        <taxon>Craniata</taxon>
        <taxon>Vertebrata</taxon>
        <taxon>Euteleostomi</taxon>
        <taxon>Actinopterygii</taxon>
        <taxon>Neopterygii</taxon>
        <taxon>Teleostei</taxon>
        <taxon>Protacanthopterygii</taxon>
        <taxon>Salmoniformes</taxon>
        <taxon>Salmonidae</taxon>
        <taxon>Salmoninae</taxon>
        <taxon>Oncorhynchus</taxon>
    </lineage>
</organism>
<feature type="chain" id="PRO_5035461898" description="Transforming acidic coiled-coil-containing protein C-terminal domain-containing protein" evidence="9">
    <location>
        <begin position="23"/>
        <end position="1231"/>
    </location>
</feature>
<keyword evidence="5 7" id="KW-0175">Coiled coil</keyword>
<dbReference type="InterPro" id="IPR039915">
    <property type="entry name" value="TACC"/>
</dbReference>
<feature type="compositionally biased region" description="Polar residues" evidence="8">
    <location>
        <begin position="505"/>
        <end position="514"/>
    </location>
</feature>
<name>A0A8K9XZM8_ONCMY</name>
<dbReference type="Pfam" id="PF25777">
    <property type="entry name" value="Aurora-A_bind_TACC3"/>
    <property type="match status" value="1"/>
</dbReference>
<reference evidence="11" key="2">
    <citation type="submission" date="2025-08" db="UniProtKB">
        <authorList>
            <consortium name="Ensembl"/>
        </authorList>
    </citation>
    <scope>IDENTIFICATION</scope>
</reference>
<evidence type="ECO:0000256" key="4">
    <source>
        <dbReference type="ARBA" id="ARBA00022553"/>
    </source>
</evidence>
<feature type="region of interest" description="Disordered" evidence="8">
    <location>
        <begin position="649"/>
        <end position="743"/>
    </location>
</feature>
<comment type="subcellular location">
    <subcellularLocation>
        <location evidence="1">Cytoplasm</location>
        <location evidence="1">Cytoskeleton</location>
    </subcellularLocation>
</comment>
<keyword evidence="12" id="KW-1185">Reference proteome</keyword>
<keyword evidence="3" id="KW-0963">Cytoplasm</keyword>
<dbReference type="GO" id="GO:0005856">
    <property type="term" value="C:cytoskeleton"/>
    <property type="evidence" value="ECO:0007669"/>
    <property type="project" value="UniProtKB-SubCell"/>
</dbReference>
<dbReference type="Pfam" id="PF05010">
    <property type="entry name" value="TACC_C"/>
    <property type="match status" value="1"/>
</dbReference>
<dbReference type="GO" id="GO:0005737">
    <property type="term" value="C:cytoplasm"/>
    <property type="evidence" value="ECO:0007669"/>
    <property type="project" value="TreeGrafter"/>
</dbReference>
<keyword evidence="9" id="KW-0732">Signal</keyword>
<feature type="region of interest" description="Disordered" evidence="8">
    <location>
        <begin position="505"/>
        <end position="531"/>
    </location>
</feature>
<dbReference type="PANTHER" id="PTHR13924">
    <property type="entry name" value="TRANSFORMING ACIDIC COILED-COIL CONTAINING PROTEIN 1/2"/>
    <property type="match status" value="1"/>
</dbReference>
<evidence type="ECO:0000256" key="6">
    <source>
        <dbReference type="ARBA" id="ARBA00023212"/>
    </source>
</evidence>
<reference evidence="11" key="3">
    <citation type="submission" date="2025-09" db="UniProtKB">
        <authorList>
            <consortium name="Ensembl"/>
        </authorList>
    </citation>
    <scope>IDENTIFICATION</scope>
</reference>
<dbReference type="Gene3D" id="1.20.5.1700">
    <property type="match status" value="1"/>
</dbReference>
<feature type="compositionally biased region" description="Basic and acidic residues" evidence="8">
    <location>
        <begin position="721"/>
        <end position="730"/>
    </location>
</feature>
<dbReference type="FunFam" id="1.20.5.1700:FF:000001">
    <property type="entry name" value="Transforming acidic coiled-coil-containing protein 1 isoform 2"/>
    <property type="match status" value="1"/>
</dbReference>
<dbReference type="GeneTree" id="ENSGT00940000158858"/>
<evidence type="ECO:0000256" key="7">
    <source>
        <dbReference type="SAM" id="Coils"/>
    </source>
</evidence>
<feature type="domain" description="Transforming acidic coiled-coil-containing protein C-terminal" evidence="10">
    <location>
        <begin position="1028"/>
        <end position="1225"/>
    </location>
</feature>
<evidence type="ECO:0000313" key="11">
    <source>
        <dbReference type="Ensembl" id="ENSOMYP00000141372.1"/>
    </source>
</evidence>
<reference evidence="11" key="1">
    <citation type="submission" date="2020-07" db="EMBL/GenBank/DDBJ databases">
        <title>A long reads based de novo assembly of the rainbow trout Arlee double haploid line genome.</title>
        <authorList>
            <person name="Gao G."/>
            <person name="Palti Y."/>
        </authorList>
    </citation>
    <scope>NUCLEOTIDE SEQUENCE [LARGE SCALE GENOMIC DNA]</scope>
</reference>
<feature type="region of interest" description="Disordered" evidence="8">
    <location>
        <begin position="827"/>
        <end position="871"/>
    </location>
</feature>
<proteinExistence type="inferred from homology"/>
<evidence type="ECO:0000256" key="8">
    <source>
        <dbReference type="SAM" id="MobiDB-lite"/>
    </source>
</evidence>
<feature type="region of interest" description="Disordered" evidence="8">
    <location>
        <begin position="604"/>
        <end position="627"/>
    </location>
</feature>
<dbReference type="AlphaFoldDB" id="A0A8K9XZM8"/>